<accession>A0AAE1BA48</accession>
<dbReference type="EMBL" id="JAWDGP010000230">
    <property type="protein sequence ID" value="KAK3802493.1"/>
    <property type="molecule type" value="Genomic_DNA"/>
</dbReference>
<feature type="domain" description="PiggyBac transposable element-derived protein" evidence="1">
    <location>
        <begin position="7"/>
        <end position="131"/>
    </location>
</feature>
<dbReference type="Proteomes" id="UP001283361">
    <property type="component" value="Unassembled WGS sequence"/>
</dbReference>
<organism evidence="2 3">
    <name type="scientific">Elysia crispata</name>
    <name type="common">lettuce slug</name>
    <dbReference type="NCBI Taxonomy" id="231223"/>
    <lineage>
        <taxon>Eukaryota</taxon>
        <taxon>Metazoa</taxon>
        <taxon>Spiralia</taxon>
        <taxon>Lophotrochozoa</taxon>
        <taxon>Mollusca</taxon>
        <taxon>Gastropoda</taxon>
        <taxon>Heterobranchia</taxon>
        <taxon>Euthyneura</taxon>
        <taxon>Panpulmonata</taxon>
        <taxon>Sacoglossa</taxon>
        <taxon>Placobranchoidea</taxon>
        <taxon>Plakobranchidae</taxon>
        <taxon>Elysia</taxon>
    </lineage>
</organism>
<dbReference type="PANTHER" id="PTHR46599">
    <property type="entry name" value="PIGGYBAC TRANSPOSABLE ELEMENT-DERIVED PROTEIN 4"/>
    <property type="match status" value="1"/>
</dbReference>
<evidence type="ECO:0000313" key="2">
    <source>
        <dbReference type="EMBL" id="KAK3802493.1"/>
    </source>
</evidence>
<sequence length="146" mass="16972">MLFRPVDGNSLVRATFEMHRFSNLLNHLRLVDNATRTERRLRDLLASIRDVWNSFHDNMAKYYVPSQNITVDEQLVPFQGRVSFIQYIPTKLDRYGINIFWACHASNNYPLRALPYLGRDTTSAKPSQRSQSVAADEVSLLTDDFY</sequence>
<evidence type="ECO:0000313" key="3">
    <source>
        <dbReference type="Proteomes" id="UP001283361"/>
    </source>
</evidence>
<dbReference type="InterPro" id="IPR029526">
    <property type="entry name" value="PGBD"/>
</dbReference>
<proteinExistence type="predicted"/>
<dbReference type="Pfam" id="PF13843">
    <property type="entry name" value="DDE_Tnp_1_7"/>
    <property type="match status" value="1"/>
</dbReference>
<name>A0AAE1BA48_9GAST</name>
<gene>
    <name evidence="2" type="ORF">RRG08_043324</name>
</gene>
<reference evidence="2" key="1">
    <citation type="journal article" date="2023" name="G3 (Bethesda)">
        <title>A reference genome for the long-term kleptoplast-retaining sea slug Elysia crispata morphotype clarki.</title>
        <authorList>
            <person name="Eastman K.E."/>
            <person name="Pendleton A.L."/>
            <person name="Shaikh M.A."/>
            <person name="Suttiyut T."/>
            <person name="Ogas R."/>
            <person name="Tomko P."/>
            <person name="Gavelis G."/>
            <person name="Widhalm J.R."/>
            <person name="Wisecaver J.H."/>
        </authorList>
    </citation>
    <scope>NUCLEOTIDE SEQUENCE</scope>
    <source>
        <strain evidence="2">ECLA1</strain>
    </source>
</reference>
<dbReference type="PANTHER" id="PTHR46599:SF6">
    <property type="entry name" value="DUAL SPECIFICITY PHOSPHATASE 26"/>
    <property type="match status" value="1"/>
</dbReference>
<evidence type="ECO:0000259" key="1">
    <source>
        <dbReference type="Pfam" id="PF13843"/>
    </source>
</evidence>
<keyword evidence="3" id="KW-1185">Reference proteome</keyword>
<dbReference type="AlphaFoldDB" id="A0AAE1BA48"/>
<comment type="caution">
    <text evidence="2">The sequence shown here is derived from an EMBL/GenBank/DDBJ whole genome shotgun (WGS) entry which is preliminary data.</text>
</comment>
<protein>
    <recommendedName>
        <fullName evidence="1">PiggyBac transposable element-derived protein domain-containing protein</fullName>
    </recommendedName>
</protein>